<dbReference type="EMBL" id="FOQA01000003">
    <property type="protein sequence ID" value="SFH81965.1"/>
    <property type="molecule type" value="Genomic_DNA"/>
</dbReference>
<evidence type="ECO:0000256" key="10">
    <source>
        <dbReference type="SAM" id="MobiDB-lite"/>
    </source>
</evidence>
<proteinExistence type="inferred from homology"/>
<gene>
    <name evidence="11" type="ORF">SAMN05192551_103159</name>
</gene>
<keyword evidence="12" id="KW-1185">Reference proteome</keyword>
<dbReference type="PANTHER" id="PTHR30330">
    <property type="entry name" value="AGSS FAMILY TRANSPORTER, SODIUM-ALANINE"/>
    <property type="match status" value="1"/>
</dbReference>
<evidence type="ECO:0000256" key="6">
    <source>
        <dbReference type="ARBA" id="ARBA00022847"/>
    </source>
</evidence>
<keyword evidence="7 9" id="KW-1133">Transmembrane helix</keyword>
<keyword evidence="5 9" id="KW-0812">Transmembrane</keyword>
<feature type="transmembrane region" description="Helical" evidence="9">
    <location>
        <begin position="245"/>
        <end position="265"/>
    </location>
</feature>
<keyword evidence="4 9" id="KW-1003">Cell membrane</keyword>
<evidence type="ECO:0000256" key="2">
    <source>
        <dbReference type="ARBA" id="ARBA00009261"/>
    </source>
</evidence>
<feature type="transmembrane region" description="Helical" evidence="9">
    <location>
        <begin position="400"/>
        <end position="420"/>
    </location>
</feature>
<feature type="transmembrane region" description="Helical" evidence="9">
    <location>
        <begin position="221"/>
        <end position="239"/>
    </location>
</feature>
<dbReference type="OrthoDB" id="9804874at2"/>
<evidence type="ECO:0000256" key="4">
    <source>
        <dbReference type="ARBA" id="ARBA00022475"/>
    </source>
</evidence>
<feature type="region of interest" description="Disordered" evidence="10">
    <location>
        <begin position="458"/>
        <end position="478"/>
    </location>
</feature>
<feature type="transmembrane region" description="Helical" evidence="9">
    <location>
        <begin position="148"/>
        <end position="167"/>
    </location>
</feature>
<sequence length="478" mass="50671">MLLFQNFVARGAELAWGSFTILLLVGTGLYLSIGTRFVQFRKIGTAIKSLFEKNDDQEGDISSFQALMTSLAATIGTGNIVGVSSAIVFGGPGAVFWMWVSGAIGGATRFAEALLAVKYRVTNESGEKSGGPMYYIEHGMKEQYGKNMAWLGSAFAFFGFIASFGTGNMAQANSVAQSLQVTFGVNTIISGLVMVVLVGCVILGGVKSIGKVTEKVVPTMALMYITGSLFAIISNYQLIPYVFNVIFANAFTGTAVGGGVLGTVLRMGIARGVFSNEAGLGSAPIAHAASKNDNPVTEGITASLSTFIATLVVCSMTAFVILISPMVVMTEAGVMEIEESLRGAALTTVAFDSLLPGIGGYIVSLGLVFFAFSTIIGWYYYGVKCAEYIGGLKITKFYTWAWIGLVFVGAVIPLEIVWGLSDMFNGLMALPNLVGLIGLSPVVFAMLKEYDEQEALQAHRTPSAKPVHSNVLEGVRRQ</sequence>
<dbReference type="AlphaFoldDB" id="A0A1I3D5K2"/>
<dbReference type="GO" id="GO:0005886">
    <property type="term" value="C:plasma membrane"/>
    <property type="evidence" value="ECO:0007669"/>
    <property type="project" value="UniProtKB-SubCell"/>
</dbReference>
<evidence type="ECO:0000256" key="9">
    <source>
        <dbReference type="RuleBase" id="RU363064"/>
    </source>
</evidence>
<dbReference type="PRINTS" id="PR00175">
    <property type="entry name" value="NAALASMPORT"/>
</dbReference>
<evidence type="ECO:0000313" key="12">
    <source>
        <dbReference type="Proteomes" id="UP000199287"/>
    </source>
</evidence>
<dbReference type="STRING" id="69895.SAMN05192551_103159"/>
<comment type="similarity">
    <text evidence="2 9">Belongs to the alanine or glycine:cation symporter (AGCS) (TC 2.A.25) family.</text>
</comment>
<feature type="transmembrane region" description="Helical" evidence="9">
    <location>
        <begin position="307"/>
        <end position="328"/>
    </location>
</feature>
<dbReference type="RefSeq" id="WP_093371156.1">
    <property type="nucleotide sequence ID" value="NZ_FOQA01000003.1"/>
</dbReference>
<accession>A0A1I3D5K2</accession>
<protein>
    <submittedName>
        <fullName evidence="11">Alanine or glycine:cation symporter, AGCS family</fullName>
    </submittedName>
</protein>
<feature type="transmembrane region" description="Helical" evidence="9">
    <location>
        <begin position="426"/>
        <end position="447"/>
    </location>
</feature>
<dbReference type="Gene3D" id="1.20.1740.10">
    <property type="entry name" value="Amino acid/polyamine transporter I"/>
    <property type="match status" value="1"/>
</dbReference>
<organism evidence="11 12">
    <name type="scientific">Tindallia magadiensis</name>
    <dbReference type="NCBI Taxonomy" id="69895"/>
    <lineage>
        <taxon>Bacteria</taxon>
        <taxon>Bacillati</taxon>
        <taxon>Bacillota</taxon>
        <taxon>Clostridia</taxon>
        <taxon>Peptostreptococcales</taxon>
        <taxon>Tindalliaceae</taxon>
        <taxon>Tindallia</taxon>
    </lineage>
</organism>
<comment type="subcellular location">
    <subcellularLocation>
        <location evidence="1 9">Cell membrane</location>
        <topology evidence="1 9">Multi-pass membrane protein</topology>
    </subcellularLocation>
</comment>
<feature type="transmembrane region" description="Helical" evidence="9">
    <location>
        <begin position="358"/>
        <end position="380"/>
    </location>
</feature>
<evidence type="ECO:0000256" key="1">
    <source>
        <dbReference type="ARBA" id="ARBA00004651"/>
    </source>
</evidence>
<keyword evidence="8 9" id="KW-0472">Membrane</keyword>
<evidence type="ECO:0000256" key="5">
    <source>
        <dbReference type="ARBA" id="ARBA00022692"/>
    </source>
</evidence>
<dbReference type="NCBIfam" id="TIGR00835">
    <property type="entry name" value="agcS"/>
    <property type="match status" value="1"/>
</dbReference>
<evidence type="ECO:0000256" key="3">
    <source>
        <dbReference type="ARBA" id="ARBA00022448"/>
    </source>
</evidence>
<dbReference type="InterPro" id="IPR001463">
    <property type="entry name" value="Na/Ala_symport"/>
</dbReference>
<dbReference type="FunFam" id="1.20.1740.10:FF:000004">
    <property type="entry name" value="Sodium:alanine symporter family protein"/>
    <property type="match status" value="1"/>
</dbReference>
<keyword evidence="6 9" id="KW-0769">Symport</keyword>
<name>A0A1I3D5K2_9FIRM</name>
<keyword evidence="3 9" id="KW-0813">Transport</keyword>
<reference evidence="12" key="1">
    <citation type="submission" date="2016-10" db="EMBL/GenBank/DDBJ databases">
        <authorList>
            <person name="Varghese N."/>
            <person name="Submissions S."/>
        </authorList>
    </citation>
    <scope>NUCLEOTIDE SEQUENCE [LARGE SCALE GENOMIC DNA]</scope>
    <source>
        <strain evidence="12">Z-7934</strain>
    </source>
</reference>
<evidence type="ECO:0000313" key="11">
    <source>
        <dbReference type="EMBL" id="SFH81965.1"/>
    </source>
</evidence>
<dbReference type="GO" id="GO:0005283">
    <property type="term" value="F:amino acid:sodium symporter activity"/>
    <property type="evidence" value="ECO:0007669"/>
    <property type="project" value="InterPro"/>
</dbReference>
<feature type="transmembrane region" description="Helical" evidence="9">
    <location>
        <begin position="14"/>
        <end position="33"/>
    </location>
</feature>
<evidence type="ECO:0000256" key="7">
    <source>
        <dbReference type="ARBA" id="ARBA00022989"/>
    </source>
</evidence>
<dbReference type="Proteomes" id="UP000199287">
    <property type="component" value="Unassembled WGS sequence"/>
</dbReference>
<dbReference type="Pfam" id="PF01235">
    <property type="entry name" value="Na_Ala_symp"/>
    <property type="match status" value="1"/>
</dbReference>
<evidence type="ECO:0000256" key="8">
    <source>
        <dbReference type="ARBA" id="ARBA00023136"/>
    </source>
</evidence>
<feature type="transmembrane region" description="Helical" evidence="9">
    <location>
        <begin position="187"/>
        <end position="209"/>
    </location>
</feature>
<dbReference type="PANTHER" id="PTHR30330:SF3">
    <property type="entry name" value="TRANSCRIPTIONAL REGULATOR, LRP FAMILY"/>
    <property type="match status" value="1"/>
</dbReference>